<sequence>MTSIRRFNPLDLFKFNNVNLDVFTETYNISFYFQYLAKWPDMFHVAVSPSGRLMGYLMGKVEGRGTSWHGHVTAITVAPEYRRLGLARRLMDFLEETSDKVYNGYFVDLFVRKSNQVAIVMYEKLGYVVYRRVLGYYMASGGDGEDAYDMRKALSRDKDKESMVPLGRPVRADEVD</sequence>
<dbReference type="InterPro" id="IPR000182">
    <property type="entry name" value="GNAT_dom"/>
</dbReference>
<comment type="caution">
    <text evidence="6">The sequence shown here is derived from an EMBL/GenBank/DDBJ whole genome shotgun (WGS) entry which is preliminary data.</text>
</comment>
<keyword evidence="2 6" id="KW-0012">Acyltransferase</keyword>
<evidence type="ECO:0000313" key="7">
    <source>
        <dbReference type="Proteomes" id="UP001151582"/>
    </source>
</evidence>
<feature type="region of interest" description="Disordered" evidence="4">
    <location>
        <begin position="157"/>
        <end position="176"/>
    </location>
</feature>
<evidence type="ECO:0000256" key="2">
    <source>
        <dbReference type="ARBA" id="ARBA00023315"/>
    </source>
</evidence>
<dbReference type="PANTHER" id="PTHR45910">
    <property type="entry name" value="N-ALPHA-ACETYLTRANSFERASE 20"/>
    <property type="match status" value="1"/>
</dbReference>
<dbReference type="CDD" id="cd04301">
    <property type="entry name" value="NAT_SF"/>
    <property type="match status" value="1"/>
</dbReference>
<keyword evidence="1 6" id="KW-0808">Transferase</keyword>
<dbReference type="GO" id="GO:0120518">
    <property type="term" value="F:protein N-terminal-methionine acetyltransferase activity"/>
    <property type="evidence" value="ECO:0007669"/>
    <property type="project" value="UniProtKB-EC"/>
</dbReference>
<protein>
    <submittedName>
        <fullName evidence="6">N(Alpha)-acetyltransferase 20, NatB catalytic subunit</fullName>
        <ecNumber evidence="6">2.3.1.254</ecNumber>
    </submittedName>
</protein>
<gene>
    <name evidence="6" type="primary">NAA20</name>
    <name evidence="6" type="ORF">H4R34_001904</name>
</gene>
<dbReference type="PROSITE" id="PS51186">
    <property type="entry name" value="GNAT"/>
    <property type="match status" value="1"/>
</dbReference>
<dbReference type="PANTHER" id="PTHR45910:SF1">
    <property type="entry name" value="N-ALPHA-ACETYLTRANSFERASE 20"/>
    <property type="match status" value="1"/>
</dbReference>
<dbReference type="Proteomes" id="UP001151582">
    <property type="component" value="Unassembled WGS sequence"/>
</dbReference>
<comment type="similarity">
    <text evidence="3">Belongs to the acetyltransferase family. ARD1 subfamily.</text>
</comment>
<evidence type="ECO:0000313" key="6">
    <source>
        <dbReference type="EMBL" id="KAJ1981902.1"/>
    </source>
</evidence>
<feature type="domain" description="N-acetyltransferase" evidence="5">
    <location>
        <begin position="2"/>
        <end position="155"/>
    </location>
</feature>
<dbReference type="OrthoDB" id="10264728at2759"/>
<evidence type="ECO:0000256" key="1">
    <source>
        <dbReference type="ARBA" id="ARBA00022679"/>
    </source>
</evidence>
<dbReference type="FunFam" id="3.40.630.30:FF:000034">
    <property type="entry name" value="N-alpha-acetyltransferase 20"/>
    <property type="match status" value="1"/>
</dbReference>
<organism evidence="6 7">
    <name type="scientific">Dimargaris verticillata</name>
    <dbReference type="NCBI Taxonomy" id="2761393"/>
    <lineage>
        <taxon>Eukaryota</taxon>
        <taxon>Fungi</taxon>
        <taxon>Fungi incertae sedis</taxon>
        <taxon>Zoopagomycota</taxon>
        <taxon>Kickxellomycotina</taxon>
        <taxon>Dimargaritomycetes</taxon>
        <taxon>Dimargaritales</taxon>
        <taxon>Dimargaritaceae</taxon>
        <taxon>Dimargaris</taxon>
    </lineage>
</organism>
<reference evidence="6" key="1">
    <citation type="submission" date="2022-07" db="EMBL/GenBank/DDBJ databases">
        <title>Phylogenomic reconstructions and comparative analyses of Kickxellomycotina fungi.</title>
        <authorList>
            <person name="Reynolds N.K."/>
            <person name="Stajich J.E."/>
            <person name="Barry K."/>
            <person name="Grigoriev I.V."/>
            <person name="Crous P."/>
            <person name="Smith M.E."/>
        </authorList>
    </citation>
    <scope>NUCLEOTIDE SEQUENCE</scope>
    <source>
        <strain evidence="6">RSA 567</strain>
    </source>
</reference>
<dbReference type="Gene3D" id="3.40.630.30">
    <property type="match status" value="1"/>
</dbReference>
<keyword evidence="7" id="KW-1185">Reference proteome</keyword>
<evidence type="ECO:0000256" key="4">
    <source>
        <dbReference type="SAM" id="MobiDB-lite"/>
    </source>
</evidence>
<dbReference type="SUPFAM" id="SSF55729">
    <property type="entry name" value="Acyl-CoA N-acyltransferases (Nat)"/>
    <property type="match status" value="1"/>
</dbReference>
<dbReference type="AlphaFoldDB" id="A0A9W8BAG5"/>
<evidence type="ECO:0000259" key="5">
    <source>
        <dbReference type="PROSITE" id="PS51186"/>
    </source>
</evidence>
<dbReference type="InterPro" id="IPR016181">
    <property type="entry name" value="Acyl_CoA_acyltransferase"/>
</dbReference>
<dbReference type="InterPro" id="IPR051646">
    <property type="entry name" value="NatB_acetyltransferase_subunit"/>
</dbReference>
<dbReference type="EMBL" id="JANBQB010000108">
    <property type="protein sequence ID" value="KAJ1981902.1"/>
    <property type="molecule type" value="Genomic_DNA"/>
</dbReference>
<dbReference type="EC" id="2.3.1.254" evidence="6"/>
<dbReference type="GO" id="GO:0031416">
    <property type="term" value="C:NatB complex"/>
    <property type="evidence" value="ECO:0007669"/>
    <property type="project" value="TreeGrafter"/>
</dbReference>
<evidence type="ECO:0000256" key="3">
    <source>
        <dbReference type="ARBA" id="ARBA00025786"/>
    </source>
</evidence>
<accession>A0A9W8BAG5</accession>
<dbReference type="Pfam" id="PF00583">
    <property type="entry name" value="Acetyltransf_1"/>
    <property type="match status" value="1"/>
</dbReference>
<proteinExistence type="inferred from homology"/>
<name>A0A9W8BAG5_9FUNG</name>